<dbReference type="PANTHER" id="PTHR14418:SF5">
    <property type="entry name" value="CONDENSIN COMPLEX SUBUNIT 3"/>
    <property type="match status" value="1"/>
</dbReference>
<dbReference type="Proteomes" id="UP000683000">
    <property type="component" value="Unassembled WGS sequence"/>
</dbReference>
<reference evidence="1" key="1">
    <citation type="submission" date="2021-03" db="EMBL/GenBank/DDBJ databases">
        <title>Evolutionary innovations through gain and loss of genes in the ectomycorrhizal Boletales.</title>
        <authorList>
            <person name="Wu G."/>
            <person name="Miyauchi S."/>
            <person name="Morin E."/>
            <person name="Yang Z.-L."/>
            <person name="Xu J."/>
            <person name="Martin F.M."/>
        </authorList>
    </citation>
    <scope>NUCLEOTIDE SEQUENCE</scope>
    <source>
        <strain evidence="1">BR01</strain>
    </source>
</reference>
<sequence length="503" mass="55750">MVAHLGEIDEDIYHILRAALMERIHNKETPIRIQAAVALSKLCGSEDPSDVEEDEQAIDVLLDTLSCDPAAYVPTATLLNMPIAKHTLPCIVARSRNTNTIMCRLVYSAILENNCTTLDGSALHSRVLAISQKELILRNGLGDREHAVRSAAGSLLGAWLELKDAFWHTSIPEKAFLGQTSLPVVTGVYNTYQEDVDTASQERALCELDANERPGRDLDERLDDILLDAEFVRSEMLKLAVNLDYADEIGRRKMFQFVQDTIGQEGLPLKAKLANSQYGSPDIVQQMRELKLAGENVAKFFEPSVEAIVDTFEKQREAAAKLQIQIKHVFLVGGYVASDFLYRHLQLHPAFSEVQLCRPSSQVNKAIADGAVSSYVAPLVTSRASKYTYGVACIREYDQSLPDHRERYHAQFTILSGITGVQVLEQQEFRQSFVMECASPSELKALDDTIFAYCGDLLDPHWMDEEPACFTELCNVVANTSKLARSLQPQVAPDGGGFLSVGL</sequence>
<proteinExistence type="predicted"/>
<gene>
    <name evidence="1" type="ORF">JVT61DRAFT_13416</name>
</gene>
<accession>A0A8I3A338</accession>
<comment type="caution">
    <text evidence="1">The sequence shown here is derived from an EMBL/GenBank/DDBJ whole genome shotgun (WGS) entry which is preliminary data.</text>
</comment>
<name>A0A8I3A338_9AGAM</name>
<dbReference type="InterPro" id="IPR016024">
    <property type="entry name" value="ARM-type_fold"/>
</dbReference>
<dbReference type="InterPro" id="IPR027165">
    <property type="entry name" value="CND3"/>
</dbReference>
<dbReference type="SUPFAM" id="SSF48371">
    <property type="entry name" value="ARM repeat"/>
    <property type="match status" value="1"/>
</dbReference>
<dbReference type="GO" id="GO:0000796">
    <property type="term" value="C:condensin complex"/>
    <property type="evidence" value="ECO:0007669"/>
    <property type="project" value="InterPro"/>
</dbReference>
<dbReference type="GO" id="GO:0007076">
    <property type="term" value="P:mitotic chromosome condensation"/>
    <property type="evidence" value="ECO:0007669"/>
    <property type="project" value="InterPro"/>
</dbReference>
<dbReference type="EMBL" id="JAGFBS010000062">
    <property type="protein sequence ID" value="KAG6369856.1"/>
    <property type="molecule type" value="Genomic_DNA"/>
</dbReference>
<dbReference type="PANTHER" id="PTHR14418">
    <property type="entry name" value="CONDENSIN COMPLEX SUBUNIT 3-RELATED"/>
    <property type="match status" value="1"/>
</dbReference>
<dbReference type="OrthoDB" id="2671698at2759"/>
<evidence type="ECO:0000313" key="2">
    <source>
        <dbReference type="Proteomes" id="UP000683000"/>
    </source>
</evidence>
<dbReference type="AlphaFoldDB" id="A0A8I3A338"/>
<dbReference type="GO" id="GO:0000793">
    <property type="term" value="C:condensed chromosome"/>
    <property type="evidence" value="ECO:0007669"/>
    <property type="project" value="TreeGrafter"/>
</dbReference>
<organism evidence="1 2">
    <name type="scientific">Boletus reticuloceps</name>
    <dbReference type="NCBI Taxonomy" id="495285"/>
    <lineage>
        <taxon>Eukaryota</taxon>
        <taxon>Fungi</taxon>
        <taxon>Dikarya</taxon>
        <taxon>Basidiomycota</taxon>
        <taxon>Agaricomycotina</taxon>
        <taxon>Agaricomycetes</taxon>
        <taxon>Agaricomycetidae</taxon>
        <taxon>Boletales</taxon>
        <taxon>Boletineae</taxon>
        <taxon>Boletaceae</taxon>
        <taxon>Boletoideae</taxon>
        <taxon>Boletus</taxon>
    </lineage>
</organism>
<keyword evidence="2" id="KW-1185">Reference proteome</keyword>
<evidence type="ECO:0000313" key="1">
    <source>
        <dbReference type="EMBL" id="KAG6369856.1"/>
    </source>
</evidence>
<protein>
    <submittedName>
        <fullName evidence="1">Uncharacterized protein</fullName>
    </submittedName>
</protein>